<reference evidence="2 3" key="1">
    <citation type="journal article" date="2009" name="J. Bacteriol.">
        <title>Complete genome sequence of Robiginitalea biformata HTCC2501.</title>
        <authorList>
            <person name="Oh H.M."/>
            <person name="Giovannoni S.J."/>
            <person name="Lee K."/>
            <person name="Ferriera S."/>
            <person name="Johnson J."/>
            <person name="Cho J.C."/>
        </authorList>
    </citation>
    <scope>NUCLEOTIDE SEQUENCE [LARGE SCALE GENOMIC DNA]</scope>
    <source>
        <strain evidence="3">ATCC BAA-864 / HTCC2501 / KCTC 12146</strain>
    </source>
</reference>
<dbReference type="Proteomes" id="UP000009049">
    <property type="component" value="Chromosome"/>
</dbReference>
<evidence type="ECO:0000313" key="2">
    <source>
        <dbReference type="EMBL" id="EAR14054.1"/>
    </source>
</evidence>
<gene>
    <name evidence="2" type="ordered locus">RB2501_01470</name>
</gene>
<dbReference type="GO" id="GO:0003677">
    <property type="term" value="F:DNA binding"/>
    <property type="evidence" value="ECO:0007669"/>
    <property type="project" value="InterPro"/>
</dbReference>
<dbReference type="HOGENOM" id="CLU_2011475_0_0_10"/>
<dbReference type="Gene3D" id="1.10.260.40">
    <property type="entry name" value="lambda repressor-like DNA-binding domains"/>
    <property type="match status" value="1"/>
</dbReference>
<dbReference type="EMBL" id="CP001712">
    <property type="protein sequence ID" value="EAR14054.1"/>
    <property type="molecule type" value="Genomic_DNA"/>
</dbReference>
<feature type="domain" description="HTH cro/C1-type" evidence="1">
    <location>
        <begin position="12"/>
        <end position="52"/>
    </location>
</feature>
<dbReference type="Pfam" id="PF01381">
    <property type="entry name" value="HTH_3"/>
    <property type="match status" value="1"/>
</dbReference>
<evidence type="ECO:0000313" key="3">
    <source>
        <dbReference type="Proteomes" id="UP000009049"/>
    </source>
</evidence>
<dbReference type="AlphaFoldDB" id="A4CPW9"/>
<dbReference type="OrthoDB" id="796548at2"/>
<protein>
    <recommendedName>
        <fullName evidence="1">HTH cro/C1-type domain-containing protein</fullName>
    </recommendedName>
</protein>
<dbReference type="SUPFAM" id="SSF47413">
    <property type="entry name" value="lambda repressor-like DNA-binding domains"/>
    <property type="match status" value="1"/>
</dbReference>
<name>A4CPW9_ROBBH</name>
<dbReference type="InterPro" id="IPR001387">
    <property type="entry name" value="Cro/C1-type_HTH"/>
</dbReference>
<dbReference type="InterPro" id="IPR010982">
    <property type="entry name" value="Lambda_DNA-bd_dom_sf"/>
</dbReference>
<accession>A4CPW9</accession>
<keyword evidence="3" id="KW-1185">Reference proteome</keyword>
<dbReference type="RefSeq" id="WP_015755490.1">
    <property type="nucleotide sequence ID" value="NC_013222.1"/>
</dbReference>
<dbReference type="STRING" id="313596.RB2501_01470"/>
<dbReference type="KEGG" id="rbi:RB2501_01470"/>
<dbReference type="CDD" id="cd00093">
    <property type="entry name" value="HTH_XRE"/>
    <property type="match status" value="1"/>
</dbReference>
<proteinExistence type="predicted"/>
<organism evidence="2 3">
    <name type="scientific">Robiginitalea biformata (strain ATCC BAA-864 / DSM 15991 / KCTC 12146 / HTCC2501)</name>
    <dbReference type="NCBI Taxonomy" id="313596"/>
    <lineage>
        <taxon>Bacteria</taxon>
        <taxon>Pseudomonadati</taxon>
        <taxon>Bacteroidota</taxon>
        <taxon>Flavobacteriia</taxon>
        <taxon>Flavobacteriales</taxon>
        <taxon>Flavobacteriaceae</taxon>
        <taxon>Robiginitalea</taxon>
    </lineage>
</organism>
<evidence type="ECO:0000259" key="1">
    <source>
        <dbReference type="Pfam" id="PF01381"/>
    </source>
</evidence>
<sequence>MNKIGQRFEEIMNDNSLNYRTFAEVLGVSDVAVRNIIKGKSNPKFDLLSALVGKYPKINSHWLLTGKGEKYTTIKGHTLSNASVQELAEYVVGNQKIFLEDPLFNQFVEKLTYKRMWEIDKSDKQ</sequence>